<gene>
    <name evidence="1" type="ORF">DCAR_0935783</name>
</gene>
<protein>
    <recommendedName>
        <fullName evidence="3">FBD domain-containing protein</fullName>
    </recommendedName>
</protein>
<evidence type="ECO:0000313" key="2">
    <source>
        <dbReference type="Proteomes" id="UP000077755"/>
    </source>
</evidence>
<dbReference type="Proteomes" id="UP000077755">
    <property type="component" value="Chromosome 9"/>
</dbReference>
<sequence>MNLYVVYPNSLAIREWFRDYAISHNVHSLQIDSCFYHLDPLKLSSYSSRSLEKLKLAMSFEFVNPLEPDMWSLPALKTLDLTSLTYVYNSKLPISYLICLSSLQNLSLDGFDLPESFTLISLTTLRVSRCNLPQAIWKLPALLNLELRDIVYPANMTEFFSALGRLQNLTLLFRHLPIKDCLINCPHQLVSLIIINATTRTCGSIMVFCPKIQNFSSVGIFTITFGASMLENVYVKLREGIRRKVVATSTKWKQYYRRFLFMLPGFGSAKILSLDLETIKRNECRKCRYCLYQLCYNKRMHIFLSEVILDPRGCK</sequence>
<keyword evidence="2" id="KW-1185">Reference proteome</keyword>
<dbReference type="SUPFAM" id="SSF52047">
    <property type="entry name" value="RNI-like"/>
    <property type="match status" value="1"/>
</dbReference>
<name>A0AAF0XXV9_DAUCS</name>
<accession>A0AAF0XXV9</accession>
<dbReference type="AlphaFoldDB" id="A0AAF0XXV9"/>
<evidence type="ECO:0000313" key="1">
    <source>
        <dbReference type="EMBL" id="WOH16233.1"/>
    </source>
</evidence>
<evidence type="ECO:0008006" key="3">
    <source>
        <dbReference type="Google" id="ProtNLM"/>
    </source>
</evidence>
<dbReference type="Gene3D" id="3.80.10.10">
    <property type="entry name" value="Ribonuclease Inhibitor"/>
    <property type="match status" value="1"/>
</dbReference>
<reference evidence="1" key="2">
    <citation type="submission" date="2022-03" db="EMBL/GenBank/DDBJ databases">
        <title>Draft title - Genomic analysis of global carrot germplasm unveils the trajectory of domestication and the origin of high carotenoid orange carrot.</title>
        <authorList>
            <person name="Iorizzo M."/>
            <person name="Ellison S."/>
            <person name="Senalik D."/>
            <person name="Macko-Podgorni A."/>
            <person name="Grzebelus D."/>
            <person name="Bostan H."/>
            <person name="Rolling W."/>
            <person name="Curaba J."/>
            <person name="Simon P."/>
        </authorList>
    </citation>
    <scope>NUCLEOTIDE SEQUENCE</scope>
    <source>
        <tissue evidence="1">Leaf</tissue>
    </source>
</reference>
<dbReference type="InterPro" id="IPR032675">
    <property type="entry name" value="LRR_dom_sf"/>
</dbReference>
<organism evidence="1 2">
    <name type="scientific">Daucus carota subsp. sativus</name>
    <name type="common">Carrot</name>
    <dbReference type="NCBI Taxonomy" id="79200"/>
    <lineage>
        <taxon>Eukaryota</taxon>
        <taxon>Viridiplantae</taxon>
        <taxon>Streptophyta</taxon>
        <taxon>Embryophyta</taxon>
        <taxon>Tracheophyta</taxon>
        <taxon>Spermatophyta</taxon>
        <taxon>Magnoliopsida</taxon>
        <taxon>eudicotyledons</taxon>
        <taxon>Gunneridae</taxon>
        <taxon>Pentapetalae</taxon>
        <taxon>asterids</taxon>
        <taxon>campanulids</taxon>
        <taxon>Apiales</taxon>
        <taxon>Apiaceae</taxon>
        <taxon>Apioideae</taxon>
        <taxon>Scandiceae</taxon>
        <taxon>Daucinae</taxon>
        <taxon>Daucus</taxon>
        <taxon>Daucus sect. Daucus</taxon>
    </lineage>
</organism>
<reference evidence="1" key="1">
    <citation type="journal article" date="2016" name="Nat. Genet.">
        <title>A high-quality carrot genome assembly provides new insights into carotenoid accumulation and asterid genome evolution.</title>
        <authorList>
            <person name="Iorizzo M."/>
            <person name="Ellison S."/>
            <person name="Senalik D."/>
            <person name="Zeng P."/>
            <person name="Satapoomin P."/>
            <person name="Huang J."/>
            <person name="Bowman M."/>
            <person name="Iovene M."/>
            <person name="Sanseverino W."/>
            <person name="Cavagnaro P."/>
            <person name="Yildiz M."/>
            <person name="Macko-Podgorni A."/>
            <person name="Moranska E."/>
            <person name="Grzebelus E."/>
            <person name="Grzebelus D."/>
            <person name="Ashrafi H."/>
            <person name="Zheng Z."/>
            <person name="Cheng S."/>
            <person name="Spooner D."/>
            <person name="Van Deynze A."/>
            <person name="Simon P."/>
        </authorList>
    </citation>
    <scope>NUCLEOTIDE SEQUENCE</scope>
    <source>
        <tissue evidence="1">Leaf</tissue>
    </source>
</reference>
<proteinExistence type="predicted"/>
<dbReference type="EMBL" id="CP093351">
    <property type="protein sequence ID" value="WOH16233.1"/>
    <property type="molecule type" value="Genomic_DNA"/>
</dbReference>